<feature type="compositionally biased region" description="Basic residues" evidence="2">
    <location>
        <begin position="360"/>
        <end position="369"/>
    </location>
</feature>
<gene>
    <name evidence="3" type="ORF">C1I64_16610</name>
</gene>
<dbReference type="EMBL" id="CP028137">
    <property type="protein sequence ID" value="AZZ53498.1"/>
    <property type="molecule type" value="Genomic_DNA"/>
</dbReference>
<dbReference type="Pfam" id="PF00480">
    <property type="entry name" value="ROK"/>
    <property type="match status" value="1"/>
</dbReference>
<sequence>MTPQLAIAVDVGGTKIEAALVRADGVLVPGSRSRRPTGPALTPAEFGAAVEGCVVEALAAAGAGSVVGAGIGSAGPLDLAEGRIRPKNLPLLHGFALRAVVERLLPGRPVALRLDGTCIALAEHWVGANRGAASSVSLVVSTGVGGGIVLDGRAVAGRSGNAGHIGQIHVGDEDPEEGSDGTLESIASGPSSVAWARRRGFAGTTGEELGRAAAAGDPVALAAVARSAAAVGTAIADVATLLDVRDFAVGGGFSAVTASYLDLVREAACERAVFDYARGLSIRASGLGGAGPLIGAAALVHLPGLLGGSAERVGLDGSAPGGGEGLDTPASGGLLDQHAGPAGELHADRAAGAAGVSRYPRTHSRPGSR</sequence>
<organism evidence="3 4">
    <name type="scientific">Rathayibacter festucae DSM 15932</name>
    <dbReference type="NCBI Taxonomy" id="1328866"/>
    <lineage>
        <taxon>Bacteria</taxon>
        <taxon>Bacillati</taxon>
        <taxon>Actinomycetota</taxon>
        <taxon>Actinomycetes</taxon>
        <taxon>Micrococcales</taxon>
        <taxon>Microbacteriaceae</taxon>
        <taxon>Rathayibacter</taxon>
    </lineage>
</organism>
<evidence type="ECO:0000313" key="3">
    <source>
        <dbReference type="EMBL" id="AZZ53498.1"/>
    </source>
</evidence>
<dbReference type="AlphaFoldDB" id="A0A3T0T4E6"/>
<dbReference type="Proteomes" id="UP000285317">
    <property type="component" value="Chromosome"/>
</dbReference>
<evidence type="ECO:0000256" key="1">
    <source>
        <dbReference type="ARBA" id="ARBA00006479"/>
    </source>
</evidence>
<evidence type="ECO:0000313" key="4">
    <source>
        <dbReference type="Proteomes" id="UP000285317"/>
    </source>
</evidence>
<evidence type="ECO:0008006" key="5">
    <source>
        <dbReference type="Google" id="ProtNLM"/>
    </source>
</evidence>
<protein>
    <recommendedName>
        <fullName evidence="5">ROK family protein</fullName>
    </recommendedName>
</protein>
<dbReference type="PANTHER" id="PTHR18964:SF169">
    <property type="entry name" value="N-ACETYLMANNOSAMINE KINASE"/>
    <property type="match status" value="1"/>
</dbReference>
<dbReference type="PANTHER" id="PTHR18964">
    <property type="entry name" value="ROK (REPRESSOR, ORF, KINASE) FAMILY"/>
    <property type="match status" value="1"/>
</dbReference>
<accession>A0A3T0T4E6</accession>
<dbReference type="InterPro" id="IPR000600">
    <property type="entry name" value="ROK"/>
</dbReference>
<evidence type="ECO:0000256" key="2">
    <source>
        <dbReference type="SAM" id="MobiDB-lite"/>
    </source>
</evidence>
<name>A0A3T0T4E6_9MICO</name>
<dbReference type="Gene3D" id="3.30.420.40">
    <property type="match status" value="2"/>
</dbReference>
<dbReference type="SUPFAM" id="SSF53067">
    <property type="entry name" value="Actin-like ATPase domain"/>
    <property type="match status" value="1"/>
</dbReference>
<dbReference type="InterPro" id="IPR043129">
    <property type="entry name" value="ATPase_NBD"/>
</dbReference>
<feature type="region of interest" description="Disordered" evidence="2">
    <location>
        <begin position="316"/>
        <end position="369"/>
    </location>
</feature>
<proteinExistence type="inferred from homology"/>
<dbReference type="RefSeq" id="WP_127887953.1">
    <property type="nucleotide sequence ID" value="NZ_CP028137.1"/>
</dbReference>
<reference evidence="3 4" key="1">
    <citation type="submission" date="2018-03" db="EMBL/GenBank/DDBJ databases">
        <title>Bacteriophage NCPPB3778 and a type I-E CRISPR drive the evolution of the US Biological Select Agent, Rathayibacter toxicus.</title>
        <authorList>
            <person name="Davis E.W.II."/>
            <person name="Tabima J.F."/>
            <person name="Weisberg A.J."/>
            <person name="Dantas Lopes L."/>
            <person name="Wiseman M.S."/>
            <person name="Wiseman M.S."/>
            <person name="Pupko T."/>
            <person name="Belcher M.S."/>
            <person name="Sechler A.J."/>
            <person name="Tancos M.A."/>
            <person name="Schroeder B.K."/>
            <person name="Murray T.D."/>
            <person name="Luster D.G."/>
            <person name="Schneider W.L."/>
            <person name="Rogers E."/>
            <person name="Andreote F.D."/>
            <person name="Grunwald N.J."/>
            <person name="Putnam M.L."/>
            <person name="Chang J.H."/>
        </authorList>
    </citation>
    <scope>NUCLEOTIDE SEQUENCE [LARGE SCALE GENOMIC DNA]</scope>
    <source>
        <strain evidence="3 4">DSM 15932</strain>
    </source>
</reference>
<dbReference type="KEGG" id="rfs:C1I64_16610"/>
<comment type="similarity">
    <text evidence="1">Belongs to the ROK (NagC/XylR) family.</text>
</comment>
<feature type="region of interest" description="Disordered" evidence="2">
    <location>
        <begin position="165"/>
        <end position="184"/>
    </location>
</feature>